<proteinExistence type="predicted"/>
<dbReference type="AlphaFoldDB" id="A0A9N9L4N6"/>
<comment type="caution">
    <text evidence="1">The sequence shown here is derived from an EMBL/GenBank/DDBJ whole genome shotgun (WGS) entry which is preliminary data.</text>
</comment>
<accession>A0A9N9L4N6</accession>
<name>A0A9N9L4N6_9HELO</name>
<reference evidence="1" key="1">
    <citation type="submission" date="2021-07" db="EMBL/GenBank/DDBJ databases">
        <authorList>
            <person name="Durling M."/>
        </authorList>
    </citation>
    <scope>NUCLEOTIDE SEQUENCE</scope>
</reference>
<organism evidence="1 2">
    <name type="scientific">Hymenoscyphus fraxineus</name>
    <dbReference type="NCBI Taxonomy" id="746836"/>
    <lineage>
        <taxon>Eukaryota</taxon>
        <taxon>Fungi</taxon>
        <taxon>Dikarya</taxon>
        <taxon>Ascomycota</taxon>
        <taxon>Pezizomycotina</taxon>
        <taxon>Leotiomycetes</taxon>
        <taxon>Helotiales</taxon>
        <taxon>Helotiaceae</taxon>
        <taxon>Hymenoscyphus</taxon>
    </lineage>
</organism>
<dbReference type="Proteomes" id="UP000696280">
    <property type="component" value="Unassembled WGS sequence"/>
</dbReference>
<protein>
    <submittedName>
        <fullName evidence="1">Uncharacterized protein</fullName>
    </submittedName>
</protein>
<sequence>MAVDEDQYQYQYQYSYTPYSSTSKGVKGRLFIILAGVPVLECSAPVYFYQSPAMAGLAGFAGFRGLERAQTP</sequence>
<dbReference type="EMBL" id="CAJVRL010000083">
    <property type="protein sequence ID" value="CAG8958516.1"/>
    <property type="molecule type" value="Genomic_DNA"/>
</dbReference>
<keyword evidence="2" id="KW-1185">Reference proteome</keyword>
<evidence type="ECO:0000313" key="2">
    <source>
        <dbReference type="Proteomes" id="UP000696280"/>
    </source>
</evidence>
<gene>
    <name evidence="1" type="ORF">HYFRA_00009831</name>
</gene>
<evidence type="ECO:0000313" key="1">
    <source>
        <dbReference type="EMBL" id="CAG8958516.1"/>
    </source>
</evidence>